<protein>
    <recommendedName>
        <fullName evidence="3">Baseplate protein J-like domain-containing protein</fullName>
    </recommendedName>
</protein>
<evidence type="ECO:0000313" key="2">
    <source>
        <dbReference type="Proteomes" id="UP000178043"/>
    </source>
</evidence>
<comment type="caution">
    <text evidence="1">The sequence shown here is derived from an EMBL/GenBank/DDBJ whole genome shotgun (WGS) entry which is preliminary data.</text>
</comment>
<accession>A0A1F8HXT3</accession>
<proteinExistence type="predicted"/>
<dbReference type="EMBL" id="MGLG01000001">
    <property type="protein sequence ID" value="OGN41726.1"/>
    <property type="molecule type" value="Genomic_DNA"/>
</dbReference>
<dbReference type="Proteomes" id="UP000178043">
    <property type="component" value="Unassembled WGS sequence"/>
</dbReference>
<sequence length="371" mass="40600">MCSGILILLFAAVFLISGSAKIDIKPQKKEINFSLKISASDKYSSVDTTFNKIPGQLFNIEEVATQTFQATGQREVAQKAKGAITVYNEYGTTPQTLIATTRFESPEGFIFRTLKTIVVPGTKVENGKIIPGSISVEIIADKPGPSYNISPSKFTIPAFKEKGDTDRYGKFYGQSSEPMKGGVSGMAKVITDSDYTNAISALTAAVKTAVAESLQTQTSGLKIINASAVTMKNPDSNARIDEATDSFIMTVSGFIKTIGFKQEDLNKILKQYAEKDSNITVVPDKLDVSFDKITLTDNNFLDFTVSVKGNGYAQINIQKILSDILGNNTAQIKNYFQNAKEITSAKVLLSPFWIKKIPKNKEKIRLNLIYD</sequence>
<reference evidence="1 2" key="1">
    <citation type="journal article" date="2016" name="Nat. Commun.">
        <title>Thousands of microbial genomes shed light on interconnected biogeochemical processes in an aquifer system.</title>
        <authorList>
            <person name="Anantharaman K."/>
            <person name="Brown C.T."/>
            <person name="Hug L.A."/>
            <person name="Sharon I."/>
            <person name="Castelle C.J."/>
            <person name="Probst A.J."/>
            <person name="Thomas B.C."/>
            <person name="Singh A."/>
            <person name="Wilkins M.J."/>
            <person name="Karaoz U."/>
            <person name="Brodie E.L."/>
            <person name="Williams K.H."/>
            <person name="Hubbard S.S."/>
            <person name="Banfield J.F."/>
        </authorList>
    </citation>
    <scope>NUCLEOTIDE SEQUENCE [LARGE SCALE GENOMIC DNA]</scope>
</reference>
<evidence type="ECO:0000313" key="1">
    <source>
        <dbReference type="EMBL" id="OGN41726.1"/>
    </source>
</evidence>
<evidence type="ECO:0008006" key="3">
    <source>
        <dbReference type="Google" id="ProtNLM"/>
    </source>
</evidence>
<gene>
    <name evidence="1" type="ORF">A2606_00405</name>
</gene>
<dbReference type="AlphaFoldDB" id="A0A1F8HXT3"/>
<organism evidence="1 2">
    <name type="scientific">Candidatus Yanofskybacteria bacterium RIFOXYD1_FULL_42_10</name>
    <dbReference type="NCBI Taxonomy" id="1802718"/>
    <lineage>
        <taxon>Bacteria</taxon>
        <taxon>Candidatus Yanofskyibacteriota</taxon>
    </lineage>
</organism>
<name>A0A1F8HXT3_9BACT</name>